<name>A0AAV7XIC1_9NEOP</name>
<dbReference type="InterPro" id="IPR013328">
    <property type="entry name" value="6PGD_dom2"/>
</dbReference>
<sequence length="330" mass="34679">MGGRGGCKPLRRVGLGVGLRLGLRGGAVGATPRGSCGDARGVSVAESSASARCSSASGALSCRWVGRRSNDGRCSFLFQCDEFVKVGAAHGLTPSDVIQVADITFACVADPKAAKEMVFGNCGVLCEIGPSKGYVEMTNIDAETSKDISEAIMTKGGRYLEAQVQGSKLQAEDGTLVVLAAGDRSLFDDCQSCFEAMGKNSFFLGDVGSASKMNLILQLMTGVCLAGLAEGMALADRAGLQQKDVMEILTLTNLNCPLIYEKGNAIIDGGFPTHQALQHMAKDLKLALGMGDSLDHPLPITASVNEVYKHAKRLGYGDHDVSAVYIRTRF</sequence>
<evidence type="ECO:0000259" key="2">
    <source>
        <dbReference type="Pfam" id="PF03446"/>
    </source>
</evidence>
<dbReference type="InterPro" id="IPR029154">
    <property type="entry name" value="HIBADH-like_NADP-bd"/>
</dbReference>
<dbReference type="PANTHER" id="PTHR43580:SF2">
    <property type="entry name" value="CYTOKINE-LIKE NUCLEAR FACTOR N-PAC"/>
    <property type="match status" value="1"/>
</dbReference>
<gene>
    <name evidence="4" type="ORF">ONE63_009046</name>
</gene>
<proteinExistence type="inferred from homology"/>
<dbReference type="GO" id="GO:0031491">
    <property type="term" value="F:nucleosome binding"/>
    <property type="evidence" value="ECO:0007669"/>
    <property type="project" value="TreeGrafter"/>
</dbReference>
<dbReference type="GO" id="GO:0051287">
    <property type="term" value="F:NAD binding"/>
    <property type="evidence" value="ECO:0007669"/>
    <property type="project" value="InterPro"/>
</dbReference>
<protein>
    <recommendedName>
        <fullName evidence="6">Oxidoreductase GLYR1 homolog</fullName>
    </recommendedName>
</protein>
<evidence type="ECO:0000259" key="3">
    <source>
        <dbReference type="Pfam" id="PF14833"/>
    </source>
</evidence>
<evidence type="ECO:0000256" key="1">
    <source>
        <dbReference type="ARBA" id="ARBA00007598"/>
    </source>
</evidence>
<dbReference type="SUPFAM" id="SSF48179">
    <property type="entry name" value="6-phosphogluconate dehydrogenase C-terminal domain-like"/>
    <property type="match status" value="1"/>
</dbReference>
<dbReference type="SUPFAM" id="SSF51735">
    <property type="entry name" value="NAD(P)-binding Rossmann-fold domains"/>
    <property type="match status" value="1"/>
</dbReference>
<accession>A0AAV7XIC1</accession>
<dbReference type="GO" id="GO:0050661">
    <property type="term" value="F:NADP binding"/>
    <property type="evidence" value="ECO:0007669"/>
    <property type="project" value="InterPro"/>
</dbReference>
<dbReference type="EMBL" id="JAPTSV010000007">
    <property type="protein sequence ID" value="KAJ1525850.1"/>
    <property type="molecule type" value="Genomic_DNA"/>
</dbReference>
<dbReference type="InterPro" id="IPR036291">
    <property type="entry name" value="NAD(P)-bd_dom_sf"/>
</dbReference>
<dbReference type="Pfam" id="PF03446">
    <property type="entry name" value="NAD_binding_2"/>
    <property type="match status" value="1"/>
</dbReference>
<dbReference type="GO" id="GO:0140673">
    <property type="term" value="P:transcription elongation-coupled chromatin remodeling"/>
    <property type="evidence" value="ECO:0007669"/>
    <property type="project" value="TreeGrafter"/>
</dbReference>
<keyword evidence="5" id="KW-1185">Reference proteome</keyword>
<dbReference type="Gene3D" id="3.40.50.720">
    <property type="entry name" value="NAD(P)-binding Rossmann-like Domain"/>
    <property type="match status" value="1"/>
</dbReference>
<dbReference type="InterPro" id="IPR008927">
    <property type="entry name" value="6-PGluconate_DH-like_C_sf"/>
</dbReference>
<dbReference type="GO" id="GO:0000785">
    <property type="term" value="C:chromatin"/>
    <property type="evidence" value="ECO:0007669"/>
    <property type="project" value="TreeGrafter"/>
</dbReference>
<dbReference type="Pfam" id="PF14833">
    <property type="entry name" value="NAD_binding_11"/>
    <property type="match status" value="1"/>
</dbReference>
<dbReference type="AlphaFoldDB" id="A0AAV7XIC1"/>
<feature type="domain" description="6-phosphogluconate dehydrogenase NADP-binding" evidence="2">
    <location>
        <begin position="80"/>
        <end position="205"/>
    </location>
</feature>
<evidence type="ECO:0000313" key="5">
    <source>
        <dbReference type="Proteomes" id="UP001075354"/>
    </source>
</evidence>
<dbReference type="InterPro" id="IPR006115">
    <property type="entry name" value="6PGDH_NADP-bd"/>
</dbReference>
<evidence type="ECO:0008006" key="6">
    <source>
        <dbReference type="Google" id="ProtNLM"/>
    </source>
</evidence>
<organism evidence="4 5">
    <name type="scientific">Megalurothrips usitatus</name>
    <name type="common">bean blossom thrips</name>
    <dbReference type="NCBI Taxonomy" id="439358"/>
    <lineage>
        <taxon>Eukaryota</taxon>
        <taxon>Metazoa</taxon>
        <taxon>Ecdysozoa</taxon>
        <taxon>Arthropoda</taxon>
        <taxon>Hexapoda</taxon>
        <taxon>Insecta</taxon>
        <taxon>Pterygota</taxon>
        <taxon>Neoptera</taxon>
        <taxon>Paraneoptera</taxon>
        <taxon>Thysanoptera</taxon>
        <taxon>Terebrantia</taxon>
        <taxon>Thripoidea</taxon>
        <taxon>Thripidae</taxon>
        <taxon>Megalurothrips</taxon>
    </lineage>
</organism>
<dbReference type="PANTHER" id="PTHR43580">
    <property type="entry name" value="OXIDOREDUCTASE GLYR1-RELATED"/>
    <property type="match status" value="1"/>
</dbReference>
<dbReference type="Gene3D" id="1.10.1040.10">
    <property type="entry name" value="N-(1-d-carboxylethyl)-l-norvaline Dehydrogenase, domain 2"/>
    <property type="match status" value="1"/>
</dbReference>
<dbReference type="Proteomes" id="UP001075354">
    <property type="component" value="Chromosome 7"/>
</dbReference>
<comment type="caution">
    <text evidence="4">The sequence shown here is derived from an EMBL/GenBank/DDBJ whole genome shotgun (WGS) entry which is preliminary data.</text>
</comment>
<evidence type="ECO:0000313" key="4">
    <source>
        <dbReference type="EMBL" id="KAJ1525850.1"/>
    </source>
</evidence>
<feature type="domain" description="3-hydroxyisobutyrate dehydrogenase-like NAD-binding" evidence="3">
    <location>
        <begin position="208"/>
        <end position="325"/>
    </location>
</feature>
<dbReference type="GO" id="GO:0003677">
    <property type="term" value="F:DNA binding"/>
    <property type="evidence" value="ECO:0007669"/>
    <property type="project" value="TreeGrafter"/>
</dbReference>
<comment type="similarity">
    <text evidence="1">Belongs to the HIBADH-related family. NP60 subfamily.</text>
</comment>
<dbReference type="InterPro" id="IPR051265">
    <property type="entry name" value="HIBADH-related_NP60_sf"/>
</dbReference>
<reference evidence="4" key="1">
    <citation type="submission" date="2022-12" db="EMBL/GenBank/DDBJ databases">
        <title>Chromosome-level genome assembly of the bean flower thrips Megalurothrips usitatus.</title>
        <authorList>
            <person name="Ma L."/>
            <person name="Liu Q."/>
            <person name="Li H."/>
            <person name="Cai W."/>
        </authorList>
    </citation>
    <scope>NUCLEOTIDE SEQUENCE</scope>
    <source>
        <strain evidence="4">Cailab_2022a</strain>
    </source>
</reference>